<sequence length="67" mass="7667">MNEFLHHYVEIMADPAHLAAEVSLMLLVDVLFLGTIWPMLRRVIDRRIGAEHRKIDQGHGADHAEPL</sequence>
<keyword evidence="3" id="KW-1185">Reference proteome</keyword>
<evidence type="ECO:0000313" key="2">
    <source>
        <dbReference type="EMBL" id="UWP80418.1"/>
    </source>
</evidence>
<evidence type="ECO:0000313" key="3">
    <source>
        <dbReference type="Proteomes" id="UP001059617"/>
    </source>
</evidence>
<keyword evidence="1" id="KW-1133">Transmembrane helix</keyword>
<dbReference type="Proteomes" id="UP001059617">
    <property type="component" value="Chromosome"/>
</dbReference>
<reference evidence="2" key="1">
    <citation type="submission" date="2021-04" db="EMBL/GenBank/DDBJ databases">
        <authorList>
            <person name="Hartkoorn R.C."/>
            <person name="Beaudoing E."/>
            <person name="Hot D."/>
        </authorList>
    </citation>
    <scope>NUCLEOTIDE SEQUENCE</scope>
    <source>
        <strain evidence="2">NRRL B-16292</strain>
    </source>
</reference>
<keyword evidence="1" id="KW-0472">Membrane</keyword>
<reference evidence="2" key="2">
    <citation type="submission" date="2022-09" db="EMBL/GenBank/DDBJ databases">
        <title>Biosynthetic gene clusters of Dactylosporangioum fulvum.</title>
        <authorList>
            <person name="Caradec T."/>
        </authorList>
    </citation>
    <scope>NUCLEOTIDE SEQUENCE</scope>
    <source>
        <strain evidence="2">NRRL B-16292</strain>
    </source>
</reference>
<dbReference type="RefSeq" id="WP_259858178.1">
    <property type="nucleotide sequence ID" value="NZ_BAAAST010000042.1"/>
</dbReference>
<dbReference type="EMBL" id="CP073720">
    <property type="protein sequence ID" value="UWP80418.1"/>
    <property type="molecule type" value="Genomic_DNA"/>
</dbReference>
<gene>
    <name evidence="2" type="ORF">Dfulv_35390</name>
</gene>
<accession>A0ABY5VRM0</accession>
<name>A0ABY5VRM0_9ACTN</name>
<organism evidence="2 3">
    <name type="scientific">Dactylosporangium fulvum</name>
    <dbReference type="NCBI Taxonomy" id="53359"/>
    <lineage>
        <taxon>Bacteria</taxon>
        <taxon>Bacillati</taxon>
        <taxon>Actinomycetota</taxon>
        <taxon>Actinomycetes</taxon>
        <taxon>Micromonosporales</taxon>
        <taxon>Micromonosporaceae</taxon>
        <taxon>Dactylosporangium</taxon>
    </lineage>
</organism>
<proteinExistence type="predicted"/>
<feature type="transmembrane region" description="Helical" evidence="1">
    <location>
        <begin position="22"/>
        <end position="40"/>
    </location>
</feature>
<evidence type="ECO:0000256" key="1">
    <source>
        <dbReference type="SAM" id="Phobius"/>
    </source>
</evidence>
<keyword evidence="1" id="KW-0812">Transmembrane</keyword>
<protein>
    <submittedName>
        <fullName evidence="2">Uncharacterized protein</fullName>
    </submittedName>
</protein>